<sequence length="473" mass="54649">MEFSKVQSKFINQKSVGYKILKGKNGTGKSTTSIYKAINLENNYCIYEEDSILFISSDKFNRDKVISLYNIEKNKNHFYSLFSLDKGRFESNVLNDMILNYSKAYRMENSINETYIDNENILKIKNYLYPKIKDLSKKYKILRKMDYDFILDEILWIRACDFTLDEYLIIDRKGRGKRINKNSNSRKVIYSIKDAYVNILKDNNYSDRFNDVLYAKNYVKKHNIKYTHIILDDSEKLSRSEIDFVKSIYKNNPYSSLIFIVNSELCNEKYSWLVKGRKLKTLGEDFKGKTFLYKTIFNNKEIIMPKTIDTYRYLNIKNKTEANFDIDTSAVEKEILLKDGLSFKEDELLDIPIFNDIAAGSPIEMNGSVEGDFSLPKSWIGRGSDTFILKVKGDSMINKDICDGDFVVIRKQSTANNNDIVAASLDGEATLKILNTNGEEPVLTPANPLYTNITLRDKDVNILGIAIGVIKYS</sequence>
<evidence type="ECO:0000256" key="1">
    <source>
        <dbReference type="ARBA" id="ARBA00007484"/>
    </source>
</evidence>
<keyword evidence="8" id="KW-0238">DNA-binding</keyword>
<reference evidence="15" key="2">
    <citation type="submission" date="2022-06" db="EMBL/GenBank/DDBJ databases">
        <authorList>
            <person name="Holder M.E."/>
            <person name="Ajami N.J."/>
            <person name="Petrosino J.F."/>
        </authorList>
    </citation>
    <scope>NUCLEOTIDE SEQUENCE</scope>
    <source>
        <strain evidence="15">RMA 8861</strain>
    </source>
</reference>
<keyword evidence="5 12" id="KW-0378">Hydrolase</keyword>
<comment type="similarity">
    <text evidence="1 12">Belongs to the peptidase S24 family.</text>
</comment>
<dbReference type="EMBL" id="CP023671">
    <property type="protein sequence ID" value="AYE35769.1"/>
    <property type="molecule type" value="Genomic_DNA"/>
</dbReference>
<dbReference type="EC" id="3.4.21.88" evidence="15"/>
<feature type="domain" description="Peptidase S24/S26A/S26B/S26C" evidence="13">
    <location>
        <begin position="352"/>
        <end position="467"/>
    </location>
</feature>
<gene>
    <name evidence="14" type="primary">lexA</name>
    <name evidence="14" type="ORF">CP523_15730</name>
    <name evidence="15" type="ORF">NH397_08220</name>
</gene>
<dbReference type="GO" id="GO:0045892">
    <property type="term" value="P:negative regulation of DNA-templated transcription"/>
    <property type="evidence" value="ECO:0007669"/>
    <property type="project" value="InterPro"/>
</dbReference>
<dbReference type="EMBL" id="CP099799">
    <property type="protein sequence ID" value="USS02386.1"/>
    <property type="molecule type" value="Genomic_DNA"/>
</dbReference>
<dbReference type="GO" id="GO:0006281">
    <property type="term" value="P:DNA repair"/>
    <property type="evidence" value="ECO:0007669"/>
    <property type="project" value="UniProtKB-KW"/>
</dbReference>
<dbReference type="KEGG" id="csep:CP523_15730"/>
<keyword evidence="10" id="KW-0234">DNA repair</keyword>
<evidence type="ECO:0000256" key="10">
    <source>
        <dbReference type="ARBA" id="ARBA00023204"/>
    </source>
</evidence>
<keyword evidence="9" id="KW-0804">Transcription</keyword>
<evidence type="ECO:0000256" key="12">
    <source>
        <dbReference type="RuleBase" id="RU003991"/>
    </source>
</evidence>
<evidence type="ECO:0000256" key="8">
    <source>
        <dbReference type="ARBA" id="ARBA00023125"/>
    </source>
</evidence>
<proteinExistence type="inferred from homology"/>
<dbReference type="Proteomes" id="UP000280586">
    <property type="component" value="Chromosome"/>
</dbReference>
<evidence type="ECO:0000259" key="13">
    <source>
        <dbReference type="Pfam" id="PF00717"/>
    </source>
</evidence>
<dbReference type="GO" id="GO:0009432">
    <property type="term" value="P:SOS response"/>
    <property type="evidence" value="ECO:0007669"/>
    <property type="project" value="UniProtKB-KW"/>
</dbReference>
<dbReference type="PANTHER" id="PTHR33516:SF2">
    <property type="entry name" value="LEXA REPRESSOR-RELATED"/>
    <property type="match status" value="1"/>
</dbReference>
<name>A0A9N7JPC9_CLOSE</name>
<dbReference type="GO" id="GO:0006260">
    <property type="term" value="P:DNA replication"/>
    <property type="evidence" value="ECO:0007669"/>
    <property type="project" value="UniProtKB-KW"/>
</dbReference>
<keyword evidence="6 12" id="KW-0068">Autocatalytic cleavage</keyword>
<dbReference type="InterPro" id="IPR006197">
    <property type="entry name" value="Peptidase_S24_LexA"/>
</dbReference>
<evidence type="ECO:0000256" key="3">
    <source>
        <dbReference type="ARBA" id="ARBA00022705"/>
    </source>
</evidence>
<keyword evidence="4" id="KW-0227">DNA damage</keyword>
<evidence type="ECO:0000256" key="11">
    <source>
        <dbReference type="ARBA" id="ARBA00023236"/>
    </source>
</evidence>
<evidence type="ECO:0000256" key="9">
    <source>
        <dbReference type="ARBA" id="ARBA00023163"/>
    </source>
</evidence>
<dbReference type="SUPFAM" id="SSF52540">
    <property type="entry name" value="P-loop containing nucleoside triphosphate hydrolases"/>
    <property type="match status" value="1"/>
</dbReference>
<dbReference type="Gene3D" id="2.10.109.10">
    <property type="entry name" value="Umud Fragment, subunit A"/>
    <property type="match status" value="1"/>
</dbReference>
<dbReference type="GO" id="GO:0003677">
    <property type="term" value="F:DNA binding"/>
    <property type="evidence" value="ECO:0007669"/>
    <property type="project" value="UniProtKB-KW"/>
</dbReference>
<evidence type="ECO:0000256" key="7">
    <source>
        <dbReference type="ARBA" id="ARBA00023015"/>
    </source>
</evidence>
<dbReference type="SUPFAM" id="SSF51306">
    <property type="entry name" value="LexA/Signal peptidase"/>
    <property type="match status" value="1"/>
</dbReference>
<keyword evidence="2" id="KW-0678">Repressor</keyword>
<dbReference type="NCBIfam" id="TIGR00498">
    <property type="entry name" value="lexA"/>
    <property type="match status" value="1"/>
</dbReference>
<dbReference type="OrthoDB" id="9787585at2"/>
<keyword evidence="7" id="KW-0805">Transcription regulation</keyword>
<keyword evidence="3" id="KW-0235">DNA replication</keyword>
<dbReference type="InterPro" id="IPR015927">
    <property type="entry name" value="Peptidase_S24_S26A/B/C"/>
</dbReference>
<dbReference type="InterPro" id="IPR036286">
    <property type="entry name" value="LexA/Signal_pep-like_sf"/>
</dbReference>
<evidence type="ECO:0000313" key="15">
    <source>
        <dbReference type="EMBL" id="USS02386.1"/>
    </source>
</evidence>
<dbReference type="RefSeq" id="WP_066678902.1">
    <property type="nucleotide sequence ID" value="NZ_CABMIZ010000056.1"/>
</dbReference>
<dbReference type="InterPro" id="IPR027417">
    <property type="entry name" value="P-loop_NTPase"/>
</dbReference>
<dbReference type="PRINTS" id="PR00726">
    <property type="entry name" value="LEXASERPTASE"/>
</dbReference>
<dbReference type="InterPro" id="IPR039418">
    <property type="entry name" value="LexA-like"/>
</dbReference>
<evidence type="ECO:0000313" key="17">
    <source>
        <dbReference type="Proteomes" id="UP001055437"/>
    </source>
</evidence>
<dbReference type="InterPro" id="IPR006200">
    <property type="entry name" value="LexA"/>
</dbReference>
<dbReference type="Proteomes" id="UP001055437">
    <property type="component" value="Chromosome"/>
</dbReference>
<keyword evidence="17" id="KW-1185">Reference proteome</keyword>
<evidence type="ECO:0000313" key="14">
    <source>
        <dbReference type="EMBL" id="AYE35769.1"/>
    </source>
</evidence>
<keyword evidence="11" id="KW-0742">SOS response</keyword>
<evidence type="ECO:0000256" key="4">
    <source>
        <dbReference type="ARBA" id="ARBA00022763"/>
    </source>
</evidence>
<dbReference type="GO" id="GO:0004252">
    <property type="term" value="F:serine-type endopeptidase activity"/>
    <property type="evidence" value="ECO:0007669"/>
    <property type="project" value="UniProtKB-EC"/>
</dbReference>
<protein>
    <submittedName>
        <fullName evidence="14 15">Repressor LexA</fullName>
        <ecNumber evidence="15">3.4.21.88</ecNumber>
    </submittedName>
</protein>
<evidence type="ECO:0000256" key="2">
    <source>
        <dbReference type="ARBA" id="ARBA00022491"/>
    </source>
</evidence>
<evidence type="ECO:0000313" key="16">
    <source>
        <dbReference type="Proteomes" id="UP000280586"/>
    </source>
</evidence>
<accession>A0A9N7JPC9</accession>
<evidence type="ECO:0000256" key="6">
    <source>
        <dbReference type="ARBA" id="ARBA00022813"/>
    </source>
</evidence>
<dbReference type="PANTHER" id="PTHR33516">
    <property type="entry name" value="LEXA REPRESSOR"/>
    <property type="match status" value="1"/>
</dbReference>
<dbReference type="Pfam" id="PF00717">
    <property type="entry name" value="Peptidase_S24"/>
    <property type="match status" value="1"/>
</dbReference>
<organism evidence="14 16">
    <name type="scientific">Clostridium septicum</name>
    <dbReference type="NCBI Taxonomy" id="1504"/>
    <lineage>
        <taxon>Bacteria</taxon>
        <taxon>Bacillati</taxon>
        <taxon>Bacillota</taxon>
        <taxon>Clostridia</taxon>
        <taxon>Eubacteriales</taxon>
        <taxon>Clostridiaceae</taxon>
        <taxon>Clostridium</taxon>
    </lineage>
</organism>
<dbReference type="InterPro" id="IPR050077">
    <property type="entry name" value="LexA_repressor"/>
</dbReference>
<reference evidence="14 16" key="1">
    <citation type="submission" date="2017-09" db="EMBL/GenBank/DDBJ databases">
        <authorList>
            <person name="Thomas P."/>
            <person name="Seyboldt C."/>
        </authorList>
    </citation>
    <scope>NUCLEOTIDE SEQUENCE [LARGE SCALE GENOMIC DNA]</scope>
    <source>
        <strain evidence="14 16">DSM 7534</strain>
    </source>
</reference>
<evidence type="ECO:0000256" key="5">
    <source>
        <dbReference type="ARBA" id="ARBA00022801"/>
    </source>
</evidence>
<dbReference type="AlphaFoldDB" id="A0A9N7JPC9"/>
<dbReference type="GeneID" id="303562140"/>
<dbReference type="CDD" id="cd06529">
    <property type="entry name" value="S24_LexA-like"/>
    <property type="match status" value="1"/>
</dbReference>